<dbReference type="Gene3D" id="2.40.420.20">
    <property type="match status" value="1"/>
</dbReference>
<dbReference type="Pfam" id="PF25954">
    <property type="entry name" value="Beta-barrel_RND_2"/>
    <property type="match status" value="1"/>
</dbReference>
<dbReference type="Gene3D" id="2.40.50.100">
    <property type="match status" value="1"/>
</dbReference>
<reference evidence="4 5" key="1">
    <citation type="submission" date="2018-05" db="EMBL/GenBank/DDBJ databases">
        <title>Marinilabilia rubrum sp. nov., isolated from saltern sediment.</title>
        <authorList>
            <person name="Zhang R."/>
        </authorList>
    </citation>
    <scope>NUCLEOTIDE SEQUENCE [LARGE SCALE GENOMIC DNA]</scope>
    <source>
        <strain evidence="4 5">WTE16</strain>
    </source>
</reference>
<keyword evidence="5" id="KW-1185">Reference proteome</keyword>
<dbReference type="InterPro" id="IPR006143">
    <property type="entry name" value="RND_pump_MFP"/>
</dbReference>
<dbReference type="PANTHER" id="PTHR30469:SF33">
    <property type="entry name" value="SLR1207 PROTEIN"/>
    <property type="match status" value="1"/>
</dbReference>
<evidence type="ECO:0000259" key="3">
    <source>
        <dbReference type="Pfam" id="PF25967"/>
    </source>
</evidence>
<organism evidence="4 5">
    <name type="scientific">Marinilabilia rubra</name>
    <dbReference type="NCBI Taxonomy" id="2162893"/>
    <lineage>
        <taxon>Bacteria</taxon>
        <taxon>Pseudomonadati</taxon>
        <taxon>Bacteroidota</taxon>
        <taxon>Bacteroidia</taxon>
        <taxon>Marinilabiliales</taxon>
        <taxon>Marinilabiliaceae</taxon>
        <taxon>Marinilabilia</taxon>
    </lineage>
</organism>
<dbReference type="InterPro" id="IPR058627">
    <property type="entry name" value="MdtA-like_C"/>
</dbReference>
<dbReference type="NCBIfam" id="TIGR01730">
    <property type="entry name" value="RND_mfp"/>
    <property type="match status" value="1"/>
</dbReference>
<dbReference type="Gene3D" id="1.10.287.470">
    <property type="entry name" value="Helix hairpin bin"/>
    <property type="match status" value="1"/>
</dbReference>
<dbReference type="Gene3D" id="2.40.30.170">
    <property type="match status" value="1"/>
</dbReference>
<dbReference type="InterPro" id="IPR058792">
    <property type="entry name" value="Beta-barrel_RND_2"/>
</dbReference>
<evidence type="ECO:0000256" key="1">
    <source>
        <dbReference type="ARBA" id="ARBA00009477"/>
    </source>
</evidence>
<sequence length="355" mass="39327">MRKFMHVIFLPFILFACDTSRAEDNSEEEAARLSHTEATVTEVGTTPVVYGQFPMELVSNGNLQARQKAVVPFRVQELITAVNVQEGDRVKAGQMLGKVESFNYRKQLNDARNQYEKALIDLEDLLLGHGYALSDTASMPVNILKMVRIRSGYNNALSNLAQAKRNLTQTVIKAPISGVVSNLQAQTNNPSGNYKMFCEILDIGAMELEFHLLETEIPKVKTGLSVDMRPFGMPDTTFKGRVVSINPAVNDKGMVRITASVPNPGGELMDGMNARVLLKHLVPGCLIIPKEAVLYRQNREVVFVLEDGKAIWRYVETSRENSTHVAISDGLKAGDEVIVENNLNLAHESEVVKNN</sequence>
<dbReference type="RefSeq" id="WP_109264762.1">
    <property type="nucleotide sequence ID" value="NZ_QEWP01000009.1"/>
</dbReference>
<dbReference type="PROSITE" id="PS51257">
    <property type="entry name" value="PROKAR_LIPOPROTEIN"/>
    <property type="match status" value="1"/>
</dbReference>
<comment type="caution">
    <text evidence="4">The sequence shown here is derived from an EMBL/GenBank/DDBJ whole genome shotgun (WGS) entry which is preliminary data.</text>
</comment>
<dbReference type="Proteomes" id="UP000244956">
    <property type="component" value="Unassembled WGS sequence"/>
</dbReference>
<evidence type="ECO:0000313" key="4">
    <source>
        <dbReference type="EMBL" id="PWD99023.1"/>
    </source>
</evidence>
<feature type="domain" description="CusB-like beta-barrel" evidence="2">
    <location>
        <begin position="209"/>
        <end position="279"/>
    </location>
</feature>
<protein>
    <submittedName>
        <fullName evidence="4">Uncharacterized protein</fullName>
    </submittedName>
</protein>
<gene>
    <name evidence="4" type="ORF">DDZ16_12215</name>
</gene>
<dbReference type="Pfam" id="PF25967">
    <property type="entry name" value="RND-MFP_C"/>
    <property type="match status" value="1"/>
</dbReference>
<name>A0A2U2B7K1_9BACT</name>
<comment type="similarity">
    <text evidence="1">Belongs to the membrane fusion protein (MFP) (TC 8.A.1) family.</text>
</comment>
<accession>A0A2U2B7K1</accession>
<dbReference type="SUPFAM" id="SSF111369">
    <property type="entry name" value="HlyD-like secretion proteins"/>
    <property type="match status" value="1"/>
</dbReference>
<dbReference type="GO" id="GO:1990281">
    <property type="term" value="C:efflux pump complex"/>
    <property type="evidence" value="ECO:0007669"/>
    <property type="project" value="TreeGrafter"/>
</dbReference>
<dbReference type="GO" id="GO:0015562">
    <property type="term" value="F:efflux transmembrane transporter activity"/>
    <property type="evidence" value="ECO:0007669"/>
    <property type="project" value="TreeGrafter"/>
</dbReference>
<feature type="domain" description="Multidrug resistance protein MdtA-like C-terminal permuted SH3" evidence="3">
    <location>
        <begin position="286"/>
        <end position="340"/>
    </location>
</feature>
<evidence type="ECO:0000259" key="2">
    <source>
        <dbReference type="Pfam" id="PF25954"/>
    </source>
</evidence>
<dbReference type="AlphaFoldDB" id="A0A2U2B7K1"/>
<dbReference type="OrthoDB" id="1522646at2"/>
<dbReference type="EMBL" id="QEWP01000009">
    <property type="protein sequence ID" value="PWD99023.1"/>
    <property type="molecule type" value="Genomic_DNA"/>
</dbReference>
<evidence type="ECO:0000313" key="5">
    <source>
        <dbReference type="Proteomes" id="UP000244956"/>
    </source>
</evidence>
<proteinExistence type="inferred from homology"/>
<dbReference type="PANTHER" id="PTHR30469">
    <property type="entry name" value="MULTIDRUG RESISTANCE PROTEIN MDTA"/>
    <property type="match status" value="1"/>
</dbReference>